<reference evidence="2" key="1">
    <citation type="submission" date="2022-12" db="EMBL/GenBank/DDBJ databases">
        <title>Gycomyces niveus sp.nov.,a novel actinomycete isolated from soil in Shouguan.</title>
        <authorList>
            <person name="Yang X."/>
        </authorList>
    </citation>
    <scope>NUCLEOTIDE SEQUENCE</scope>
    <source>
        <strain evidence="2">NEAU-A15</strain>
    </source>
</reference>
<keyword evidence="1" id="KW-0812">Transmembrane</keyword>
<evidence type="ECO:0000313" key="3">
    <source>
        <dbReference type="Proteomes" id="UP001146067"/>
    </source>
</evidence>
<gene>
    <name evidence="2" type="ORF">O1R50_11895</name>
</gene>
<accession>A0A9X3PBI2</accession>
<dbReference type="Proteomes" id="UP001146067">
    <property type="component" value="Unassembled WGS sequence"/>
</dbReference>
<keyword evidence="3" id="KW-1185">Reference proteome</keyword>
<keyword evidence="1" id="KW-0472">Membrane</keyword>
<dbReference type="EMBL" id="JAPZVP010000008">
    <property type="protein sequence ID" value="MDA1360330.1"/>
    <property type="molecule type" value="Genomic_DNA"/>
</dbReference>
<sequence length="467" mass="49719">MSSTTAVPWKSALVWVMAIIVAIAVTGWFAVSCSPGGSSAERPVNEEEAALLAGMRERNHGADPVAVRISLPMDGETVTADGYLDWQVPMLYARVPDAEGGRSLVQAIPGLIATRADDEAAFGEQRVPEDGWTTRRMLSGAATPLETTIDILASSLFTLTAAEADDPAELAKQATWREEGVIDGEPVDSFRAPIMVESDEQGASSPEALYSLDASGDLRRFQVNTGEASLSAVDFLRDVEFDASGLEATDLLGGPAIEPTAVDEDLAETIAGVRQGNWQETAMVDLAVPTGDGQLTTGRGSIDWRTMTAYLHLTDASGQRLFLARPGGYATAAAEGDELPETPPAEGWEAHALADEGTAEQFGAVETLVFRLLEMASEEADDADAMAEKAFLLRVDEVDGEAMNVVEFPVAGDTEAAAGQSAFRYHLSGERLSEVEMMSYYGVGSAELSDEDFPMVEIPWELAEQIG</sequence>
<dbReference type="AlphaFoldDB" id="A0A9X3PBI2"/>
<dbReference type="RefSeq" id="WP_270110254.1">
    <property type="nucleotide sequence ID" value="NZ_JAPZVP010000008.1"/>
</dbReference>
<keyword evidence="1" id="KW-1133">Transmembrane helix</keyword>
<protein>
    <submittedName>
        <fullName evidence="2">Uncharacterized protein</fullName>
    </submittedName>
</protein>
<name>A0A9X3PBI2_9ACTN</name>
<evidence type="ECO:0000313" key="2">
    <source>
        <dbReference type="EMBL" id="MDA1360330.1"/>
    </source>
</evidence>
<evidence type="ECO:0000256" key="1">
    <source>
        <dbReference type="SAM" id="Phobius"/>
    </source>
</evidence>
<proteinExistence type="predicted"/>
<organism evidence="2 3">
    <name type="scientific">Glycomyces luteolus</name>
    <dbReference type="NCBI Taxonomy" id="2670330"/>
    <lineage>
        <taxon>Bacteria</taxon>
        <taxon>Bacillati</taxon>
        <taxon>Actinomycetota</taxon>
        <taxon>Actinomycetes</taxon>
        <taxon>Glycomycetales</taxon>
        <taxon>Glycomycetaceae</taxon>
        <taxon>Glycomyces</taxon>
    </lineage>
</organism>
<feature type="transmembrane region" description="Helical" evidence="1">
    <location>
        <begin position="12"/>
        <end position="31"/>
    </location>
</feature>
<comment type="caution">
    <text evidence="2">The sequence shown here is derived from an EMBL/GenBank/DDBJ whole genome shotgun (WGS) entry which is preliminary data.</text>
</comment>